<evidence type="ECO:0000313" key="3">
    <source>
        <dbReference type="Proteomes" id="UP001457282"/>
    </source>
</evidence>
<sequence>MPNRSRASRAVQPPPINHLSSQSHHSRTSRLQHFLISRNTHKWTPINKSSTAINSCCRAHHHSAASSSAVLCSVHHDQPQAAVTLKDTAQARAKLSSATPPLCRIPISHCTAPPLPLSVSSSASTAAPSHPSRERDPSRKKRWKEKKGGDH</sequence>
<organism evidence="2 3">
    <name type="scientific">Rubus argutus</name>
    <name type="common">Southern blackberry</name>
    <dbReference type="NCBI Taxonomy" id="59490"/>
    <lineage>
        <taxon>Eukaryota</taxon>
        <taxon>Viridiplantae</taxon>
        <taxon>Streptophyta</taxon>
        <taxon>Embryophyta</taxon>
        <taxon>Tracheophyta</taxon>
        <taxon>Spermatophyta</taxon>
        <taxon>Magnoliopsida</taxon>
        <taxon>eudicotyledons</taxon>
        <taxon>Gunneridae</taxon>
        <taxon>Pentapetalae</taxon>
        <taxon>rosids</taxon>
        <taxon>fabids</taxon>
        <taxon>Rosales</taxon>
        <taxon>Rosaceae</taxon>
        <taxon>Rosoideae</taxon>
        <taxon>Rosoideae incertae sedis</taxon>
        <taxon>Rubus</taxon>
    </lineage>
</organism>
<name>A0AAW1WQT4_RUBAR</name>
<gene>
    <name evidence="2" type="ORF">M0R45_023868</name>
</gene>
<evidence type="ECO:0000256" key="1">
    <source>
        <dbReference type="SAM" id="MobiDB-lite"/>
    </source>
</evidence>
<feature type="region of interest" description="Disordered" evidence="1">
    <location>
        <begin position="116"/>
        <end position="151"/>
    </location>
</feature>
<feature type="compositionally biased region" description="Low complexity" evidence="1">
    <location>
        <begin position="117"/>
        <end position="130"/>
    </location>
</feature>
<dbReference type="Proteomes" id="UP001457282">
    <property type="component" value="Unassembled WGS sequence"/>
</dbReference>
<keyword evidence="3" id="KW-1185">Reference proteome</keyword>
<reference evidence="2 3" key="1">
    <citation type="journal article" date="2023" name="G3 (Bethesda)">
        <title>A chromosome-length genome assembly and annotation of blackberry (Rubus argutus, cv. 'Hillquist').</title>
        <authorList>
            <person name="Bruna T."/>
            <person name="Aryal R."/>
            <person name="Dudchenko O."/>
            <person name="Sargent D.J."/>
            <person name="Mead D."/>
            <person name="Buti M."/>
            <person name="Cavallini A."/>
            <person name="Hytonen T."/>
            <person name="Andres J."/>
            <person name="Pham M."/>
            <person name="Weisz D."/>
            <person name="Mascagni F."/>
            <person name="Usai G."/>
            <person name="Natali L."/>
            <person name="Bassil N."/>
            <person name="Fernandez G.E."/>
            <person name="Lomsadze A."/>
            <person name="Armour M."/>
            <person name="Olukolu B."/>
            <person name="Poorten T."/>
            <person name="Britton C."/>
            <person name="Davik J."/>
            <person name="Ashrafi H."/>
            <person name="Aiden E.L."/>
            <person name="Borodovsky M."/>
            <person name="Worthington M."/>
        </authorList>
    </citation>
    <scope>NUCLEOTIDE SEQUENCE [LARGE SCALE GENOMIC DNA]</scope>
    <source>
        <strain evidence="2">PI 553951</strain>
    </source>
</reference>
<dbReference type="EMBL" id="JBEDUW010000005">
    <property type="protein sequence ID" value="KAK9926652.1"/>
    <property type="molecule type" value="Genomic_DNA"/>
</dbReference>
<dbReference type="AlphaFoldDB" id="A0AAW1WQT4"/>
<evidence type="ECO:0000313" key="2">
    <source>
        <dbReference type="EMBL" id="KAK9926652.1"/>
    </source>
</evidence>
<protein>
    <submittedName>
        <fullName evidence="2">Uncharacterized protein</fullName>
    </submittedName>
</protein>
<accession>A0AAW1WQT4</accession>
<proteinExistence type="predicted"/>
<comment type="caution">
    <text evidence="2">The sequence shown here is derived from an EMBL/GenBank/DDBJ whole genome shotgun (WGS) entry which is preliminary data.</text>
</comment>
<feature type="region of interest" description="Disordered" evidence="1">
    <location>
        <begin position="1"/>
        <end position="30"/>
    </location>
</feature>